<gene>
    <name evidence="1" type="primary">WBGene00284094</name>
</gene>
<name>A0A2A6CKR2_PRIPA</name>
<organism evidence="1 2">
    <name type="scientific">Pristionchus pacificus</name>
    <name type="common">Parasitic nematode worm</name>
    <dbReference type="NCBI Taxonomy" id="54126"/>
    <lineage>
        <taxon>Eukaryota</taxon>
        <taxon>Metazoa</taxon>
        <taxon>Ecdysozoa</taxon>
        <taxon>Nematoda</taxon>
        <taxon>Chromadorea</taxon>
        <taxon>Rhabditida</taxon>
        <taxon>Rhabditina</taxon>
        <taxon>Diplogasteromorpha</taxon>
        <taxon>Diplogasteroidea</taxon>
        <taxon>Neodiplogasteridae</taxon>
        <taxon>Pristionchus</taxon>
    </lineage>
</organism>
<dbReference type="EnsemblMetazoa" id="PPA45725.1">
    <property type="protein sequence ID" value="PPA45725.1"/>
    <property type="gene ID" value="WBGene00284094"/>
</dbReference>
<protein>
    <submittedName>
        <fullName evidence="1">Uncharacterized protein</fullName>
    </submittedName>
</protein>
<dbReference type="Proteomes" id="UP000005239">
    <property type="component" value="Unassembled WGS sequence"/>
</dbReference>
<evidence type="ECO:0000313" key="1">
    <source>
        <dbReference type="EnsemblMetazoa" id="PPA45725.1"/>
    </source>
</evidence>
<dbReference type="AlphaFoldDB" id="A0A2A6CKR2"/>
<evidence type="ECO:0000313" key="2">
    <source>
        <dbReference type="Proteomes" id="UP000005239"/>
    </source>
</evidence>
<accession>A0A8R1V3U2</accession>
<keyword evidence="2" id="KW-1185">Reference proteome</keyword>
<reference evidence="1" key="2">
    <citation type="submission" date="2022-06" db="UniProtKB">
        <authorList>
            <consortium name="EnsemblMetazoa"/>
        </authorList>
    </citation>
    <scope>IDENTIFICATION</scope>
    <source>
        <strain evidence="1">PS312</strain>
    </source>
</reference>
<accession>A0A2A6CKR2</accession>
<sequence>MSVKTTDKAQYYLSSFTDEIVYDKKRAKPSQTVKTHRKLSMLPMVVLALIVTSASGSKILFITNYEDPNHP</sequence>
<proteinExistence type="predicted"/>
<reference evidence="2" key="1">
    <citation type="journal article" date="2008" name="Nat. Genet.">
        <title>The Pristionchus pacificus genome provides a unique perspective on nematode lifestyle and parasitism.</title>
        <authorList>
            <person name="Dieterich C."/>
            <person name="Clifton S.W."/>
            <person name="Schuster L.N."/>
            <person name="Chinwalla A."/>
            <person name="Delehaunty K."/>
            <person name="Dinkelacker I."/>
            <person name="Fulton L."/>
            <person name="Fulton R."/>
            <person name="Godfrey J."/>
            <person name="Minx P."/>
            <person name="Mitreva M."/>
            <person name="Roeseler W."/>
            <person name="Tian H."/>
            <person name="Witte H."/>
            <person name="Yang S.P."/>
            <person name="Wilson R.K."/>
            <person name="Sommer R.J."/>
        </authorList>
    </citation>
    <scope>NUCLEOTIDE SEQUENCE [LARGE SCALE GENOMIC DNA]</scope>
    <source>
        <strain evidence="2">PS312</strain>
    </source>
</reference>